<dbReference type="SUPFAM" id="SSF51004">
    <property type="entry name" value="C-terminal (heme d1) domain of cytochrome cd1-nitrite reductase"/>
    <property type="match status" value="1"/>
</dbReference>
<dbReference type="SUPFAM" id="SSF53649">
    <property type="entry name" value="Alkaline phosphatase-like"/>
    <property type="match status" value="1"/>
</dbReference>
<dbReference type="OrthoDB" id="9772811at2"/>
<dbReference type="AlphaFoldDB" id="A0A432ML15"/>
<name>A0A432ML15_9BACT</name>
<accession>A0A432ML15</accession>
<keyword evidence="2" id="KW-1185">Reference proteome</keyword>
<dbReference type="InterPro" id="IPR017850">
    <property type="entry name" value="Alkaline_phosphatase_core_sf"/>
</dbReference>
<dbReference type="Pfam" id="PF10282">
    <property type="entry name" value="Lactonase"/>
    <property type="match status" value="1"/>
</dbReference>
<sequence>MLAMIPATVPAQEPAAEVPEAVKTIWPGIEPDGGVLLPNGWTLRPAGRQIALAGDFPVLIARHPSEPILALLFAGYRSHEVVTLDAESNQILSRVSLPASFSGLLWSADGSRLFAGGGFDDVIYRFDHRAGLLSNRTTFRYPGPLVPAAPPPDDEQDVRRTTQRVPGGLALSGDGSTLWVANTWGHTVSRFDAETGAFLGETDTGAGSYPYGLAIDEARGRVYASLWGAMSVSLIDLKTAEVVGRWPTEEHPNELLLARDGALLYVANANRNTVTLFDTDAGRALETIGTAIAPDAPSGSTPNALALSPDETVLFVSNANTNNLAVVNVEEPGRSKAMGFIPVGWYPTCVRLSDDGKTIYVTNGKGAMSRANRNGPQPTPGGRPPTVEYIAGLFEGTLSVIPMPDPQGMGTLTQTVYQCSPLRRDDPAAVTAARPEGNPIPAKVGDPSPIRYCIYVIKENRTYDQVFGDMPEGNGEPALCLFPEEVTPNHHALAREYVLLDNFYVESEVSADGHEWTMAAYATDFVERTWPLGYRGDRRVPYPAEGAFAIATPAGGYLWDRAKAAGISYRSYGEWVQNGPNPGDPGVARAEALEGHIDPFYRGYDLNYPDVKRAERFLEALSRFEREGEMPRLQIVRIGNDHTSGTRPGALTPRAMVADNDLALGMIVEGLSKSRFWPQTAIFVVEDDAQNGPDHVDAHRTVALCVSPYTRGSGTDSTMYSTSSMLRTMELILGLEPMSQFDAAARPMYHCFHAEPDATPYELRPARIDLEETNLATAWGAELSNRLDLSREDAADDLLFNEIIWRSVKGADSPMPAPVRSAFVLQVEEDEDDAAADDDE</sequence>
<organism evidence="1 2">
    <name type="scientific">Tautonia sociabilis</name>
    <dbReference type="NCBI Taxonomy" id="2080755"/>
    <lineage>
        <taxon>Bacteria</taxon>
        <taxon>Pseudomonadati</taxon>
        <taxon>Planctomycetota</taxon>
        <taxon>Planctomycetia</taxon>
        <taxon>Isosphaerales</taxon>
        <taxon>Isosphaeraceae</taxon>
        <taxon>Tautonia</taxon>
    </lineage>
</organism>
<dbReference type="Gene3D" id="3.40.720.10">
    <property type="entry name" value="Alkaline Phosphatase, subunit A"/>
    <property type="match status" value="2"/>
</dbReference>
<proteinExistence type="predicted"/>
<protein>
    <submittedName>
        <fullName evidence="1">Phosphoesterase</fullName>
    </submittedName>
</protein>
<dbReference type="InterPro" id="IPR011048">
    <property type="entry name" value="Haem_d1_sf"/>
</dbReference>
<dbReference type="Gene3D" id="2.130.10.10">
    <property type="entry name" value="YVTN repeat-like/Quinoprotein amine dehydrogenase"/>
    <property type="match status" value="2"/>
</dbReference>
<evidence type="ECO:0000313" key="1">
    <source>
        <dbReference type="EMBL" id="RUL87826.1"/>
    </source>
</evidence>
<reference evidence="1 2" key="2">
    <citation type="submission" date="2019-01" db="EMBL/GenBank/DDBJ databases">
        <title>Tautonia sociabilis, a novel thermotolerant planctomycete of Isosphaeraceae family, isolated from a 4000 m deep subterranean habitat.</title>
        <authorList>
            <person name="Kovaleva O.L."/>
            <person name="Elcheninov A.G."/>
            <person name="Van Heerden E."/>
            <person name="Toshchakov S.V."/>
            <person name="Novikov A."/>
            <person name="Bonch-Osmolovskaya E.A."/>
            <person name="Kublanov I.V."/>
        </authorList>
    </citation>
    <scope>NUCLEOTIDE SEQUENCE [LARGE SCALE GENOMIC DNA]</scope>
    <source>
        <strain evidence="1 2">GM2012</strain>
    </source>
</reference>
<dbReference type="InterPro" id="IPR015943">
    <property type="entry name" value="WD40/YVTN_repeat-like_dom_sf"/>
</dbReference>
<reference evidence="1 2" key="1">
    <citation type="submission" date="2018-12" db="EMBL/GenBank/DDBJ databases">
        <authorList>
            <person name="Toschakov S.V."/>
        </authorList>
    </citation>
    <scope>NUCLEOTIDE SEQUENCE [LARGE SCALE GENOMIC DNA]</scope>
    <source>
        <strain evidence="1 2">GM2012</strain>
    </source>
</reference>
<dbReference type="EMBL" id="RYZH01000017">
    <property type="protein sequence ID" value="RUL87826.1"/>
    <property type="molecule type" value="Genomic_DNA"/>
</dbReference>
<comment type="caution">
    <text evidence="1">The sequence shown here is derived from an EMBL/GenBank/DDBJ whole genome shotgun (WGS) entry which is preliminary data.</text>
</comment>
<dbReference type="InterPro" id="IPR019405">
    <property type="entry name" value="Lactonase_7-beta_prop"/>
</dbReference>
<evidence type="ECO:0000313" key="2">
    <source>
        <dbReference type="Proteomes" id="UP000280296"/>
    </source>
</evidence>
<gene>
    <name evidence="1" type="ORF">TsocGM_10380</name>
</gene>
<dbReference type="PANTHER" id="PTHR47197">
    <property type="entry name" value="PROTEIN NIRF"/>
    <property type="match status" value="1"/>
</dbReference>
<dbReference type="PANTHER" id="PTHR47197:SF3">
    <property type="entry name" value="DIHYDRO-HEME D1 DEHYDROGENASE"/>
    <property type="match status" value="1"/>
</dbReference>
<dbReference type="Proteomes" id="UP000280296">
    <property type="component" value="Unassembled WGS sequence"/>
</dbReference>
<dbReference type="InterPro" id="IPR051200">
    <property type="entry name" value="Host-pathogen_enzymatic-act"/>
</dbReference>